<comment type="caution">
    <text evidence="3">The sequence shown here is derived from an EMBL/GenBank/DDBJ whole genome shotgun (WGS) entry which is preliminary data.</text>
</comment>
<proteinExistence type="predicted"/>
<protein>
    <recommendedName>
        <fullName evidence="2">DUF4142 domain-containing protein</fullName>
    </recommendedName>
</protein>
<dbReference type="RefSeq" id="WP_183352554.1">
    <property type="nucleotide sequence ID" value="NZ_BLXX01000001.1"/>
</dbReference>
<dbReference type="EMBL" id="BLXX01000001">
    <property type="protein sequence ID" value="GFO57750.1"/>
    <property type="molecule type" value="Genomic_DNA"/>
</dbReference>
<evidence type="ECO:0000256" key="1">
    <source>
        <dbReference type="SAM" id="SignalP"/>
    </source>
</evidence>
<feature type="signal peptide" evidence="1">
    <location>
        <begin position="1"/>
        <end position="24"/>
    </location>
</feature>
<dbReference type="InterPro" id="IPR012347">
    <property type="entry name" value="Ferritin-like"/>
</dbReference>
<organism evidence="3 4">
    <name type="scientific">Geomonas silvestris</name>
    <dbReference type="NCBI Taxonomy" id="2740184"/>
    <lineage>
        <taxon>Bacteria</taxon>
        <taxon>Pseudomonadati</taxon>
        <taxon>Thermodesulfobacteriota</taxon>
        <taxon>Desulfuromonadia</taxon>
        <taxon>Geobacterales</taxon>
        <taxon>Geobacteraceae</taxon>
        <taxon>Geomonas</taxon>
    </lineage>
</organism>
<gene>
    <name evidence="3" type="ORF">GMST_00750</name>
</gene>
<dbReference type="Pfam" id="PF13628">
    <property type="entry name" value="DUF4142"/>
    <property type="match status" value="1"/>
</dbReference>
<evidence type="ECO:0000313" key="3">
    <source>
        <dbReference type="EMBL" id="GFO57750.1"/>
    </source>
</evidence>
<evidence type="ECO:0000259" key="2">
    <source>
        <dbReference type="Pfam" id="PF13628"/>
    </source>
</evidence>
<accession>A0A6V8MCM2</accession>
<evidence type="ECO:0000313" key="4">
    <source>
        <dbReference type="Proteomes" id="UP000556026"/>
    </source>
</evidence>
<keyword evidence="1" id="KW-0732">Signal</keyword>
<dbReference type="InterPro" id="IPR025419">
    <property type="entry name" value="DUF4142"/>
</dbReference>
<dbReference type="Gene3D" id="1.20.1260.10">
    <property type="match status" value="1"/>
</dbReference>
<dbReference type="PANTHER" id="PTHR38593:SF1">
    <property type="entry name" value="BLR2558 PROTEIN"/>
    <property type="match status" value="1"/>
</dbReference>
<dbReference type="PANTHER" id="PTHR38593">
    <property type="entry name" value="BLR2558 PROTEIN"/>
    <property type="match status" value="1"/>
</dbReference>
<name>A0A6V8MCM2_9BACT</name>
<keyword evidence="4" id="KW-1185">Reference proteome</keyword>
<feature type="domain" description="DUF4142" evidence="2">
    <location>
        <begin position="32"/>
        <end position="166"/>
    </location>
</feature>
<sequence>MKKQLCFTLMLAIALVASALTAFAAQGSLPKADQKFVMDAAEGGTMEVQLGQLAQQNAQSQDVKNFGQRMVTDHTKANDELKALAQQKGITLPTEMKHKMKSEADKLGKMTGADFDRHYMKMMVKDHEKDVAEFRKATKKVKDPDLNAFAAKTLPVLEQHLQQAKEVSKNLGTKSGK</sequence>
<feature type="chain" id="PRO_5028139286" description="DUF4142 domain-containing protein" evidence="1">
    <location>
        <begin position="25"/>
        <end position="177"/>
    </location>
</feature>
<dbReference type="Proteomes" id="UP000556026">
    <property type="component" value="Unassembled WGS sequence"/>
</dbReference>
<reference evidence="4" key="1">
    <citation type="submission" date="2020-06" db="EMBL/GenBank/DDBJ databases">
        <title>Draft genomic sequence of Geomonas sp. Red330.</title>
        <authorList>
            <person name="Itoh H."/>
            <person name="Zhenxing X."/>
            <person name="Ushijima N."/>
            <person name="Masuda Y."/>
            <person name="Shiratori Y."/>
            <person name="Senoo K."/>
        </authorList>
    </citation>
    <scope>NUCLEOTIDE SEQUENCE [LARGE SCALE GENOMIC DNA]</scope>
    <source>
        <strain evidence="4">Red330</strain>
    </source>
</reference>
<dbReference type="AlphaFoldDB" id="A0A6V8MCM2"/>